<sequence>MRNPTGLPQVFWLKGSSETGKSTIAVRVAKLAHERHMLGSILFFSQFDAIVRDPRLLLPTIASHLAQYYPACKKAISAAAADDADIALRHPEYQFDTLIRRALEALQHSERPMIFIFDALDVFSTCTARPDEDALHLCISSLVQASSNIRIFATGRPNPYTSRLMRSLSPRTLTVHDLDGLPPNAGSIRKYLHRELVRITQRLEINECTSDGSWFSDEDLEALVHRSGVHMPYAETAIRFIGDLAVGHPRRQLDMILSDALAATGRNSSLDSLHLLVLRCAYPEGTSDATLELLRSILAYSGIITKLESNRLVAHFSSCAEADVAHYLRNLISILSSSRGFFMPHHYSFRELLTSRTRCRDSRFFIDRNEYQIRFALRCLETVKQCCLEHSTILVVDGHRARDPNGNPIIQAACSDNNESCKYASKWWTWQALHTDPEDPRWVTQGALSTFLETDGFISWLAKRLLVGRVDELACLLIARLIWWNCQLKSIVHEALRRDAIIWKAFTALDTFYLCADILGINEDGTEHAHIEEVCLESKPSDVCARTMPTRFYALRLCTLHQIREKRTRFGAACAFGIDLHGQVE</sequence>
<comment type="caution">
    <text evidence="3">The sequence shown here is derived from an EMBL/GenBank/DDBJ whole genome shotgun (WGS) entry which is preliminary data.</text>
</comment>
<dbReference type="InterPro" id="IPR056884">
    <property type="entry name" value="NPHP3-like_N"/>
</dbReference>
<keyword evidence="1" id="KW-0677">Repeat</keyword>
<dbReference type="Gene3D" id="3.40.50.300">
    <property type="entry name" value="P-loop containing nucleotide triphosphate hydrolases"/>
    <property type="match status" value="1"/>
</dbReference>
<evidence type="ECO:0000313" key="4">
    <source>
        <dbReference type="Proteomes" id="UP001556367"/>
    </source>
</evidence>
<dbReference type="PANTHER" id="PTHR10039">
    <property type="entry name" value="AMELOGENIN"/>
    <property type="match status" value="1"/>
</dbReference>
<name>A0ABR3IQC0_9AGAR</name>
<dbReference type="SUPFAM" id="SSF52540">
    <property type="entry name" value="P-loop containing nucleoside triphosphate hydrolases"/>
    <property type="match status" value="1"/>
</dbReference>
<proteinExistence type="predicted"/>
<reference evidence="4" key="1">
    <citation type="submission" date="2024-06" db="EMBL/GenBank/DDBJ databases">
        <title>Multi-omics analyses provide insights into the biosynthesis of the anticancer antibiotic pleurotin in Hohenbuehelia grisea.</title>
        <authorList>
            <person name="Weaver J.A."/>
            <person name="Alberti F."/>
        </authorList>
    </citation>
    <scope>NUCLEOTIDE SEQUENCE [LARGE SCALE GENOMIC DNA]</scope>
    <source>
        <strain evidence="4">T-177</strain>
    </source>
</reference>
<evidence type="ECO:0000256" key="1">
    <source>
        <dbReference type="ARBA" id="ARBA00022737"/>
    </source>
</evidence>
<organism evidence="3 4">
    <name type="scientific">Hohenbuehelia grisea</name>
    <dbReference type="NCBI Taxonomy" id="104357"/>
    <lineage>
        <taxon>Eukaryota</taxon>
        <taxon>Fungi</taxon>
        <taxon>Dikarya</taxon>
        <taxon>Basidiomycota</taxon>
        <taxon>Agaricomycotina</taxon>
        <taxon>Agaricomycetes</taxon>
        <taxon>Agaricomycetidae</taxon>
        <taxon>Agaricales</taxon>
        <taxon>Pleurotineae</taxon>
        <taxon>Pleurotaceae</taxon>
        <taxon>Hohenbuehelia</taxon>
    </lineage>
</organism>
<feature type="domain" description="Nephrocystin 3-like N-terminal" evidence="2">
    <location>
        <begin position="8"/>
        <end position="156"/>
    </location>
</feature>
<dbReference type="Pfam" id="PF24883">
    <property type="entry name" value="NPHP3_N"/>
    <property type="match status" value="1"/>
</dbReference>
<accession>A0ABR3IQC0</accession>
<dbReference type="InterPro" id="IPR027417">
    <property type="entry name" value="P-loop_NTPase"/>
</dbReference>
<dbReference type="EMBL" id="JASNQZ010000018">
    <property type="protein sequence ID" value="KAL0945476.1"/>
    <property type="molecule type" value="Genomic_DNA"/>
</dbReference>
<keyword evidence="4" id="KW-1185">Reference proteome</keyword>
<dbReference type="Proteomes" id="UP001556367">
    <property type="component" value="Unassembled WGS sequence"/>
</dbReference>
<evidence type="ECO:0000313" key="3">
    <source>
        <dbReference type="EMBL" id="KAL0945476.1"/>
    </source>
</evidence>
<gene>
    <name evidence="3" type="ORF">HGRIS_000962</name>
</gene>
<protein>
    <recommendedName>
        <fullName evidence="2">Nephrocystin 3-like N-terminal domain-containing protein</fullName>
    </recommendedName>
</protein>
<evidence type="ECO:0000259" key="2">
    <source>
        <dbReference type="Pfam" id="PF24883"/>
    </source>
</evidence>